<evidence type="ECO:0000313" key="4">
    <source>
        <dbReference type="EMBL" id="PWB76109.1"/>
    </source>
</evidence>
<dbReference type="AlphaFoldDB" id="A0A855XCV4"/>
<feature type="non-terminal residue" evidence="4">
    <location>
        <position position="1"/>
    </location>
</feature>
<keyword evidence="4" id="KW-0067">ATP-binding</keyword>
<keyword evidence="4" id="KW-0547">Nucleotide-binding</keyword>
<keyword evidence="3" id="KW-0029">Amino-acid transport</keyword>
<protein>
    <submittedName>
        <fullName evidence="4">ABC transporter ATP-binding protein</fullName>
    </submittedName>
</protein>
<dbReference type="InterPro" id="IPR027417">
    <property type="entry name" value="P-loop_NTPase"/>
</dbReference>
<dbReference type="InterPro" id="IPR052156">
    <property type="entry name" value="BCAA_Transport_ATP-bd_LivF"/>
</dbReference>
<evidence type="ECO:0000256" key="2">
    <source>
        <dbReference type="ARBA" id="ARBA00022448"/>
    </source>
</evidence>
<reference evidence="4 5" key="1">
    <citation type="journal article" date="2018" name="ISME J.">
        <title>A methanotrophic archaeon couples anaerobic oxidation of methane to Fe(III) reduction.</title>
        <authorList>
            <person name="Cai C."/>
            <person name="Leu A.O."/>
            <person name="Xie G.J."/>
            <person name="Guo J."/>
            <person name="Feng Y."/>
            <person name="Zhao J.X."/>
            <person name="Tyson G.W."/>
            <person name="Yuan Z."/>
            <person name="Hu S."/>
        </authorList>
    </citation>
    <scope>NUCLEOTIDE SEQUENCE [LARGE SCALE GENOMIC DNA]</scope>
    <source>
        <strain evidence="4">FeB_12</strain>
    </source>
</reference>
<dbReference type="PANTHER" id="PTHR43820:SF4">
    <property type="entry name" value="HIGH-AFFINITY BRANCHED-CHAIN AMINO ACID TRANSPORT ATP-BINDING PROTEIN LIVF"/>
    <property type="match status" value="1"/>
</dbReference>
<evidence type="ECO:0000313" key="5">
    <source>
        <dbReference type="Proteomes" id="UP000250918"/>
    </source>
</evidence>
<comment type="similarity">
    <text evidence="1">Belongs to the ABC transporter superfamily.</text>
</comment>
<dbReference type="Gene3D" id="3.40.50.300">
    <property type="entry name" value="P-loop containing nucleotide triphosphate hydrolases"/>
    <property type="match status" value="1"/>
</dbReference>
<gene>
    <name evidence="4" type="ORF">C3F09_01320</name>
</gene>
<dbReference type="SUPFAM" id="SSF52540">
    <property type="entry name" value="P-loop containing nucleoside triphosphate hydrolases"/>
    <property type="match status" value="1"/>
</dbReference>
<comment type="caution">
    <text evidence="4">The sequence shown here is derived from an EMBL/GenBank/DDBJ whole genome shotgun (WGS) entry which is preliminary data.</text>
</comment>
<organism evidence="4 5">
    <name type="scientific">candidate division GN15 bacterium</name>
    <dbReference type="NCBI Taxonomy" id="2072418"/>
    <lineage>
        <taxon>Bacteria</taxon>
        <taxon>candidate division GN15</taxon>
    </lineage>
</organism>
<dbReference type="EMBL" id="PQAP01000005">
    <property type="protein sequence ID" value="PWB76109.1"/>
    <property type="molecule type" value="Genomic_DNA"/>
</dbReference>
<evidence type="ECO:0000256" key="3">
    <source>
        <dbReference type="ARBA" id="ARBA00022970"/>
    </source>
</evidence>
<accession>A0A855XCV4</accession>
<dbReference type="GO" id="GO:0005524">
    <property type="term" value="F:ATP binding"/>
    <property type="evidence" value="ECO:0007669"/>
    <property type="project" value="UniProtKB-KW"/>
</dbReference>
<proteinExistence type="inferred from homology"/>
<keyword evidence="2" id="KW-0813">Transport</keyword>
<dbReference type="GO" id="GO:0015658">
    <property type="term" value="F:branched-chain amino acid transmembrane transporter activity"/>
    <property type="evidence" value="ECO:0007669"/>
    <property type="project" value="TreeGrafter"/>
</dbReference>
<dbReference type="PANTHER" id="PTHR43820">
    <property type="entry name" value="HIGH-AFFINITY BRANCHED-CHAIN AMINO ACID TRANSPORT ATP-BINDING PROTEIN LIVF"/>
    <property type="match status" value="1"/>
</dbReference>
<dbReference type="Proteomes" id="UP000250918">
    <property type="component" value="Unassembled WGS sequence"/>
</dbReference>
<evidence type="ECO:0000256" key="1">
    <source>
        <dbReference type="ARBA" id="ARBA00005417"/>
    </source>
</evidence>
<dbReference type="GO" id="GO:0015807">
    <property type="term" value="P:L-amino acid transport"/>
    <property type="evidence" value="ECO:0007669"/>
    <property type="project" value="TreeGrafter"/>
</dbReference>
<sequence length="60" mass="6596">QAIKEINGRGITCLLVEQNARKSLQIAHRAYVLETGKIVLTDTASKLLENDQVKQAYLGA</sequence>
<name>A0A855XCV4_9BACT</name>